<gene>
    <name evidence="4" type="ORF">ED28_12555</name>
</gene>
<evidence type="ECO:0000256" key="1">
    <source>
        <dbReference type="PIRSR" id="PIRSR611757-1"/>
    </source>
</evidence>
<dbReference type="CDD" id="cd13399">
    <property type="entry name" value="Slt35-like"/>
    <property type="match status" value="1"/>
</dbReference>
<dbReference type="AlphaFoldDB" id="A0A443ICQ9"/>
<evidence type="ECO:0000256" key="2">
    <source>
        <dbReference type="SAM" id="SignalP"/>
    </source>
</evidence>
<dbReference type="InterPro" id="IPR043426">
    <property type="entry name" value="MltB-like"/>
</dbReference>
<feature type="signal peptide" evidence="2">
    <location>
        <begin position="1"/>
        <end position="23"/>
    </location>
</feature>
<dbReference type="GO" id="GO:0016787">
    <property type="term" value="F:hydrolase activity"/>
    <property type="evidence" value="ECO:0007669"/>
    <property type="project" value="UniProtKB-KW"/>
</dbReference>
<feature type="domain" description="Transglycosylase SLT" evidence="3">
    <location>
        <begin position="59"/>
        <end position="352"/>
    </location>
</feature>
<dbReference type="InterPro" id="IPR011757">
    <property type="entry name" value="Lytic_transglycosylase_MltB"/>
</dbReference>
<dbReference type="FunFam" id="1.10.8.350:FF:000001">
    <property type="entry name" value="Lytic murein transglycosylase B"/>
    <property type="match status" value="1"/>
</dbReference>
<dbReference type="NCBIfam" id="TIGR02282">
    <property type="entry name" value="MltB"/>
    <property type="match status" value="1"/>
</dbReference>
<dbReference type="PANTHER" id="PTHR30163">
    <property type="entry name" value="MEMBRANE-BOUND LYTIC MUREIN TRANSGLYCOSYLASE B"/>
    <property type="match status" value="1"/>
</dbReference>
<dbReference type="GO" id="GO:0009253">
    <property type="term" value="P:peptidoglycan catabolic process"/>
    <property type="evidence" value="ECO:0007669"/>
    <property type="project" value="TreeGrafter"/>
</dbReference>
<keyword evidence="4" id="KW-0378">Hydrolase</keyword>
<name>A0A443ICQ9_9GAMM</name>
<keyword evidence="2" id="KW-0732">Signal</keyword>
<protein>
    <submittedName>
        <fullName evidence="4">Murein hydrolase effector LrgB</fullName>
    </submittedName>
</protein>
<dbReference type="SUPFAM" id="SSF53955">
    <property type="entry name" value="Lysozyme-like"/>
    <property type="match status" value="1"/>
</dbReference>
<dbReference type="RefSeq" id="WP_128178414.1">
    <property type="nucleotide sequence ID" value="NZ_CP071409.1"/>
</dbReference>
<dbReference type="InterPro" id="IPR023346">
    <property type="entry name" value="Lysozyme-like_dom_sf"/>
</dbReference>
<dbReference type="PROSITE" id="PS51257">
    <property type="entry name" value="PROKAR_LIPOPROTEIN"/>
    <property type="match status" value="1"/>
</dbReference>
<comment type="caution">
    <text evidence="4">The sequence shown here is derived from an EMBL/GenBank/DDBJ whole genome shotgun (WGS) entry which is preliminary data.</text>
</comment>
<evidence type="ECO:0000313" key="4">
    <source>
        <dbReference type="EMBL" id="RWR01627.1"/>
    </source>
</evidence>
<dbReference type="GO" id="GO:0008933">
    <property type="term" value="F:peptidoglycan lytic transglycosylase activity"/>
    <property type="evidence" value="ECO:0007669"/>
    <property type="project" value="TreeGrafter"/>
</dbReference>
<dbReference type="InterPro" id="IPR031304">
    <property type="entry name" value="SLT_2"/>
</dbReference>
<dbReference type="Proteomes" id="UP000288794">
    <property type="component" value="Unassembled WGS sequence"/>
</dbReference>
<sequence length="358" mass="40080">MRAVAKFLPLFLFLFLAACSSKSPVPEPSQGENPFKGGGFLLEPSHTLHPLGGDFSRNPAAERFVDKMVREHSFDRQQLHDVLAQAKQLDWVIKLMDRQAPVGPAPVGPNGAWLRYRAKFITPDNIPNGVAFWQRYQNELQRAYEVYGVPPEIIVGIIGVETRWGRVMGKTRIIDALATLAFNYPRRADFFSAELETFLLMARTEGDDPLDLRGSYAGAMGYGQFMPSSFKQYAVDFNHDGHINLWDPVDAIGSVANYFKSHGWQRDGEVAIMANGQAPNLANGFNTQYSPGTLAAAGVSPQSSISGYQQVSLLRLDMGNRYQYWYGLPNFYVITRYNHSTHYAMAVWQLGQAVKMAR</sequence>
<keyword evidence="5" id="KW-1185">Reference proteome</keyword>
<dbReference type="PANTHER" id="PTHR30163:SF9">
    <property type="entry name" value="MEMBRANE-BOUND LYTIC MUREIN TRANSGLYCOSYLASE B"/>
    <property type="match status" value="1"/>
</dbReference>
<evidence type="ECO:0000313" key="5">
    <source>
        <dbReference type="Proteomes" id="UP000288794"/>
    </source>
</evidence>
<dbReference type="Gene3D" id="1.10.8.350">
    <property type="entry name" value="Bacterial muramidase"/>
    <property type="match status" value="1"/>
</dbReference>
<accession>A0A443ICQ9</accession>
<feature type="active site" evidence="1">
    <location>
        <position position="161"/>
    </location>
</feature>
<dbReference type="NCBIfam" id="NF008029">
    <property type="entry name" value="PRK10760.1"/>
    <property type="match status" value="1"/>
</dbReference>
<dbReference type="EMBL" id="JMEE01000035">
    <property type="protein sequence ID" value="RWR01627.1"/>
    <property type="molecule type" value="Genomic_DNA"/>
</dbReference>
<organism evidence="4 5">
    <name type="scientific">[Pantoea] beijingensis</name>
    <dbReference type="NCBI Taxonomy" id="1324864"/>
    <lineage>
        <taxon>Bacteria</taxon>
        <taxon>Pseudomonadati</taxon>
        <taxon>Pseudomonadota</taxon>
        <taxon>Gammaproteobacteria</taxon>
        <taxon>Enterobacterales</taxon>
        <taxon>Erwiniaceae</taxon>
        <taxon>Erwinia</taxon>
    </lineage>
</organism>
<dbReference type="Pfam" id="PF13406">
    <property type="entry name" value="SLT_2"/>
    <property type="match status" value="1"/>
</dbReference>
<dbReference type="Gene3D" id="1.10.530.10">
    <property type="match status" value="1"/>
</dbReference>
<proteinExistence type="predicted"/>
<evidence type="ECO:0000259" key="3">
    <source>
        <dbReference type="Pfam" id="PF13406"/>
    </source>
</evidence>
<reference evidence="4 5" key="1">
    <citation type="submission" date="2014-04" db="EMBL/GenBank/DDBJ databases">
        <title>Draft genome sequence of Pantoea beijingensis strain LMG 27579, an emerging pathogen to Pleurotus eryngii with potential industrial application.</title>
        <authorList>
            <person name="Xu F."/>
            <person name="Liu Y."/>
            <person name="Wang S."/>
            <person name="Yin Y."/>
            <person name="Ma Y."/>
            <person name="Zhao S."/>
            <person name="Rong C."/>
        </authorList>
    </citation>
    <scope>NUCLEOTIDE SEQUENCE [LARGE SCALE GENOMIC DNA]</scope>
    <source>
        <strain evidence="4 5">LMG 27579</strain>
    </source>
</reference>
<feature type="chain" id="PRO_5019555042" evidence="2">
    <location>
        <begin position="24"/>
        <end position="358"/>
    </location>
</feature>